<dbReference type="InterPro" id="IPR018170">
    <property type="entry name" value="Aldo/ket_reductase_CS"/>
</dbReference>
<evidence type="ECO:0000256" key="1">
    <source>
        <dbReference type="ARBA" id="ARBA00007905"/>
    </source>
</evidence>
<accession>A0A7J7WK94</accession>
<keyword evidence="2" id="KW-0521">NADP</keyword>
<feature type="domain" description="NADP-dependent oxidoreductase" evidence="4">
    <location>
        <begin position="17"/>
        <end position="78"/>
    </location>
</feature>
<dbReference type="InterPro" id="IPR020471">
    <property type="entry name" value="AKR"/>
</dbReference>
<dbReference type="InterPro" id="IPR036812">
    <property type="entry name" value="NAD(P)_OxRdtase_dom_sf"/>
</dbReference>
<dbReference type="EMBL" id="JACAGB010000010">
    <property type="protein sequence ID" value="KAF6337769.1"/>
    <property type="molecule type" value="Genomic_DNA"/>
</dbReference>
<comment type="similarity">
    <text evidence="1">Belongs to the aldo/keto reductase family.</text>
</comment>
<dbReference type="PANTHER" id="PTHR11732">
    <property type="entry name" value="ALDO/KETO REDUCTASE"/>
    <property type="match status" value="1"/>
</dbReference>
<protein>
    <submittedName>
        <fullName evidence="5">Aldo-keto reductase family 1 member B</fullName>
    </submittedName>
</protein>
<dbReference type="AlphaFoldDB" id="A0A7J7WK94"/>
<evidence type="ECO:0000256" key="3">
    <source>
        <dbReference type="ARBA" id="ARBA00023002"/>
    </source>
</evidence>
<reference evidence="5 6" key="1">
    <citation type="journal article" date="2020" name="Nature">
        <title>Six reference-quality genomes reveal evolution of bat adaptations.</title>
        <authorList>
            <person name="Jebb D."/>
            <person name="Huang Z."/>
            <person name="Pippel M."/>
            <person name="Hughes G.M."/>
            <person name="Lavrichenko K."/>
            <person name="Devanna P."/>
            <person name="Winkler S."/>
            <person name="Jermiin L.S."/>
            <person name="Skirmuntt E.C."/>
            <person name="Katzourakis A."/>
            <person name="Burkitt-Gray L."/>
            <person name="Ray D.A."/>
            <person name="Sullivan K.A.M."/>
            <person name="Roscito J.G."/>
            <person name="Kirilenko B.M."/>
            <person name="Davalos L.M."/>
            <person name="Corthals A.P."/>
            <person name="Power M.L."/>
            <person name="Jones G."/>
            <person name="Ransome R.D."/>
            <person name="Dechmann D.K.N."/>
            <person name="Locatelli A.G."/>
            <person name="Puechmaille S.J."/>
            <person name="Fedrigo O."/>
            <person name="Jarvis E.D."/>
            <person name="Hiller M."/>
            <person name="Vernes S.C."/>
            <person name="Myers E.W."/>
            <person name="Teeling E.C."/>
        </authorList>
    </citation>
    <scope>NUCLEOTIDE SEQUENCE [LARGE SCALE GENOMIC DNA]</scope>
    <source>
        <strain evidence="5">MPipKuh1</strain>
        <tissue evidence="5">Flight muscle</tissue>
    </source>
</reference>
<evidence type="ECO:0000256" key="2">
    <source>
        <dbReference type="ARBA" id="ARBA00022857"/>
    </source>
</evidence>
<name>A0A7J7WK94_PIPKU</name>
<evidence type="ECO:0000313" key="6">
    <source>
        <dbReference type="Proteomes" id="UP000558488"/>
    </source>
</evidence>
<proteinExistence type="inferred from homology"/>
<sequence>MATHIVLSNGAKMPFVGLGTWKSSPGRVTEAVKVAIDVGYRHIDCAHVYQNENEVGVAIQEKIKEQVVKREDLFIVSKPGSRFLRGVIGCVLSLASAVVHVP</sequence>
<dbReference type="Gene3D" id="3.20.20.100">
    <property type="entry name" value="NADP-dependent oxidoreductase domain"/>
    <property type="match status" value="1"/>
</dbReference>
<dbReference type="Proteomes" id="UP000558488">
    <property type="component" value="Unassembled WGS sequence"/>
</dbReference>
<dbReference type="SUPFAM" id="SSF51430">
    <property type="entry name" value="NAD(P)-linked oxidoreductase"/>
    <property type="match status" value="1"/>
</dbReference>
<organism evidence="5 6">
    <name type="scientific">Pipistrellus kuhlii</name>
    <name type="common">Kuhl's pipistrelle</name>
    <dbReference type="NCBI Taxonomy" id="59472"/>
    <lineage>
        <taxon>Eukaryota</taxon>
        <taxon>Metazoa</taxon>
        <taxon>Chordata</taxon>
        <taxon>Craniata</taxon>
        <taxon>Vertebrata</taxon>
        <taxon>Euteleostomi</taxon>
        <taxon>Mammalia</taxon>
        <taxon>Eutheria</taxon>
        <taxon>Laurasiatheria</taxon>
        <taxon>Chiroptera</taxon>
        <taxon>Yangochiroptera</taxon>
        <taxon>Vespertilionidae</taxon>
        <taxon>Pipistrellus</taxon>
    </lineage>
</organism>
<dbReference type="GO" id="GO:0016491">
    <property type="term" value="F:oxidoreductase activity"/>
    <property type="evidence" value="ECO:0007669"/>
    <property type="project" value="UniProtKB-KW"/>
</dbReference>
<dbReference type="Pfam" id="PF00248">
    <property type="entry name" value="Aldo_ket_red"/>
    <property type="match status" value="1"/>
</dbReference>
<gene>
    <name evidence="5" type="ORF">mPipKuh1_000519</name>
</gene>
<comment type="caution">
    <text evidence="5">The sequence shown here is derived from an EMBL/GenBank/DDBJ whole genome shotgun (WGS) entry which is preliminary data.</text>
</comment>
<dbReference type="InterPro" id="IPR023210">
    <property type="entry name" value="NADP_OxRdtase_dom"/>
</dbReference>
<keyword evidence="3" id="KW-0560">Oxidoreductase</keyword>
<keyword evidence="6" id="KW-1185">Reference proteome</keyword>
<dbReference type="PROSITE" id="PS00798">
    <property type="entry name" value="ALDOKETO_REDUCTASE_1"/>
    <property type="match status" value="1"/>
</dbReference>
<evidence type="ECO:0000313" key="5">
    <source>
        <dbReference type="EMBL" id="KAF6337769.1"/>
    </source>
</evidence>
<evidence type="ECO:0000259" key="4">
    <source>
        <dbReference type="Pfam" id="PF00248"/>
    </source>
</evidence>